<comment type="caution">
    <text evidence="1">The sequence shown here is derived from an EMBL/GenBank/DDBJ whole genome shotgun (WGS) entry which is preliminary data.</text>
</comment>
<organism evidence="1 2">
    <name type="scientific">Immersiella caudata</name>
    <dbReference type="NCBI Taxonomy" id="314043"/>
    <lineage>
        <taxon>Eukaryota</taxon>
        <taxon>Fungi</taxon>
        <taxon>Dikarya</taxon>
        <taxon>Ascomycota</taxon>
        <taxon>Pezizomycotina</taxon>
        <taxon>Sordariomycetes</taxon>
        <taxon>Sordariomycetidae</taxon>
        <taxon>Sordariales</taxon>
        <taxon>Lasiosphaeriaceae</taxon>
        <taxon>Immersiella</taxon>
    </lineage>
</organism>
<evidence type="ECO:0000313" key="1">
    <source>
        <dbReference type="EMBL" id="KAK0612247.1"/>
    </source>
</evidence>
<evidence type="ECO:0000313" key="2">
    <source>
        <dbReference type="Proteomes" id="UP001175000"/>
    </source>
</evidence>
<dbReference type="PANTHER" id="PTHR38797:SF7">
    <property type="entry name" value="TRANSCRIPTION FACTOR DOMAIN-CONTAINING PROTEIN"/>
    <property type="match status" value="1"/>
</dbReference>
<name>A0AA39TI53_9PEZI</name>
<reference evidence="1" key="1">
    <citation type="submission" date="2023-06" db="EMBL/GenBank/DDBJ databases">
        <title>Genome-scale phylogeny and comparative genomics of the fungal order Sordariales.</title>
        <authorList>
            <consortium name="Lawrence Berkeley National Laboratory"/>
            <person name="Hensen N."/>
            <person name="Bonometti L."/>
            <person name="Westerberg I."/>
            <person name="Brannstrom I.O."/>
            <person name="Guillou S."/>
            <person name="Cros-Aarteil S."/>
            <person name="Calhoun S."/>
            <person name="Haridas S."/>
            <person name="Kuo A."/>
            <person name="Mondo S."/>
            <person name="Pangilinan J."/>
            <person name="Riley R."/>
            <person name="Labutti K."/>
            <person name="Andreopoulos B."/>
            <person name="Lipzen A."/>
            <person name="Chen C."/>
            <person name="Yanf M."/>
            <person name="Daum C."/>
            <person name="Ng V."/>
            <person name="Clum A."/>
            <person name="Steindorff A."/>
            <person name="Ohm R."/>
            <person name="Martin F."/>
            <person name="Silar P."/>
            <person name="Natvig D."/>
            <person name="Lalanne C."/>
            <person name="Gautier V."/>
            <person name="Ament-Velasquez S.L."/>
            <person name="Kruys A."/>
            <person name="Hutchinson M.I."/>
            <person name="Powell A.J."/>
            <person name="Barry K."/>
            <person name="Miller A.N."/>
            <person name="Grigoriev I.V."/>
            <person name="Debuchy R."/>
            <person name="Gladieux P."/>
            <person name="Thoren M.H."/>
            <person name="Johannesson H."/>
        </authorList>
    </citation>
    <scope>NUCLEOTIDE SEQUENCE</scope>
    <source>
        <strain evidence="1">CBS 606.72</strain>
    </source>
</reference>
<sequence length="333" mass="36968">MDSTAQHPRARISAMVREAYREEARREGNDNHLADSAWSKWQSVNTRFYLGAQSAESLEWDMHDLWYLYYEAAKNISEEHPALDRLALHIIHAREQGLLVRDTGDTMTEATTTDGQIWTGLPFLIPDMSHHWHQDHPALSSQHRLSFAKFLAKLAAAGVGRDDGLCQVALATFCKALEEESRPLGSLVDHQQPEDPNRREADLSIAAYLPSVNVWLSWAGLKIIQISESNKSWNTSTSTGDSAPGPLFLRHAGGTAELGTGPSLGFCAARWLFWLIRLESLAASFRNAGEEELSAFTSAMMDNMLVVVDATGGPLKREVARAQESGTVMRRLV</sequence>
<proteinExistence type="predicted"/>
<dbReference type="Pfam" id="PF12311">
    <property type="entry name" value="DUF3632"/>
    <property type="match status" value="1"/>
</dbReference>
<protein>
    <submittedName>
        <fullName evidence="1">Uncharacterized protein</fullName>
    </submittedName>
</protein>
<keyword evidence="2" id="KW-1185">Reference proteome</keyword>
<dbReference type="PANTHER" id="PTHR38797">
    <property type="entry name" value="NUCLEAR PORE COMPLEX PROTEIN NUP85-RELATED"/>
    <property type="match status" value="1"/>
</dbReference>
<dbReference type="Proteomes" id="UP001175000">
    <property type="component" value="Unassembled WGS sequence"/>
</dbReference>
<dbReference type="InterPro" id="IPR053204">
    <property type="entry name" value="Oxopyrrolidines_Biosynth-assoc"/>
</dbReference>
<dbReference type="AlphaFoldDB" id="A0AA39TI53"/>
<dbReference type="InterPro" id="IPR022085">
    <property type="entry name" value="OpdG"/>
</dbReference>
<gene>
    <name evidence="1" type="ORF">B0T14DRAFT_558920</name>
</gene>
<dbReference type="EMBL" id="JAULSU010000007">
    <property type="protein sequence ID" value="KAK0612247.1"/>
    <property type="molecule type" value="Genomic_DNA"/>
</dbReference>
<accession>A0AA39TI53</accession>